<dbReference type="AlphaFoldDB" id="A0AA97HQH7"/>
<proteinExistence type="predicted"/>
<reference evidence="4" key="1">
    <citation type="submission" date="2024-06" db="EMBL/GenBank/DDBJ databases">
        <title>Hwangdonia haimaensis gen. nov., sp. nov., a member of the family Flavobacteriaceae isolated from the haima cold seep.</title>
        <authorList>
            <person name="Li J."/>
        </authorList>
    </citation>
    <scope>NUCLEOTIDE SEQUENCE [LARGE SCALE GENOMIC DNA]</scope>
    <source>
        <strain evidence="4">SCSIO 19198</strain>
    </source>
</reference>
<gene>
    <name evidence="3" type="ORF">RNZ46_01595</name>
</gene>
<dbReference type="GO" id="GO:0016757">
    <property type="term" value="F:glycosyltransferase activity"/>
    <property type="evidence" value="ECO:0007669"/>
    <property type="project" value="UniProtKB-KW"/>
</dbReference>
<protein>
    <submittedName>
        <fullName evidence="3">Glycosyltransferase family 4 protein</fullName>
        <ecNumber evidence="3">2.4.-.-</ecNumber>
    </submittedName>
</protein>
<keyword evidence="3" id="KW-0808">Transferase</keyword>
<dbReference type="PANTHER" id="PTHR12526:SF630">
    <property type="entry name" value="GLYCOSYLTRANSFERASE"/>
    <property type="match status" value="1"/>
</dbReference>
<evidence type="ECO:0000259" key="1">
    <source>
        <dbReference type="Pfam" id="PF00534"/>
    </source>
</evidence>
<sequence length="358" mass="41523">MKKRIAVICNYELFEDRVGGMDRFYVAYDAKAKALGYKVDWFFSNHEAFDFFKNLNIYSPKGQQSVETFFKEFCSQNNKEYSVVMTHFIELCTPFYKWLKDYHKAYVLAVDHNPRPLHGFPLKKRLKNRLKGLWYSKYIDKFIAVSKYTKKHILNDYGHFLDNKTIVVYNGIDVEGFKKRIINNKNKFIVASHLRESKGIQDLISAVSLLDDDIKKQIKIDVYGKGPHEEFLKALTKKLALEHCINFKGSSSKLHELFCNYAYMLQPTYMECFSLSILESLSANVPVITTQVGGNLEVITHEDNGFIYLAGDVEALSNIIENIVFQKSAITKDVSTLVEKEYYLDKMVKQHIKLLPCT</sequence>
<accession>A0AA97HQH7</accession>
<dbReference type="InterPro" id="IPR028098">
    <property type="entry name" value="Glyco_trans_4-like_N"/>
</dbReference>
<dbReference type="Proteomes" id="UP001302486">
    <property type="component" value="Chromosome"/>
</dbReference>
<evidence type="ECO:0000313" key="4">
    <source>
        <dbReference type="Proteomes" id="UP001302486"/>
    </source>
</evidence>
<dbReference type="CDD" id="cd03801">
    <property type="entry name" value="GT4_PimA-like"/>
    <property type="match status" value="1"/>
</dbReference>
<keyword evidence="3" id="KW-0328">Glycosyltransferase</keyword>
<dbReference type="RefSeq" id="WP_316983643.1">
    <property type="nucleotide sequence ID" value="NZ_CP136521.1"/>
</dbReference>
<feature type="domain" description="Glycosyltransferase subfamily 4-like N-terminal" evidence="2">
    <location>
        <begin position="70"/>
        <end position="175"/>
    </location>
</feature>
<evidence type="ECO:0000259" key="2">
    <source>
        <dbReference type="Pfam" id="PF13439"/>
    </source>
</evidence>
<dbReference type="EC" id="2.4.-.-" evidence="3"/>
<dbReference type="PANTHER" id="PTHR12526">
    <property type="entry name" value="GLYCOSYLTRANSFERASE"/>
    <property type="match status" value="1"/>
</dbReference>
<dbReference type="KEGG" id="hws:RNZ46_01595"/>
<feature type="domain" description="Glycosyl transferase family 1" evidence="1">
    <location>
        <begin position="177"/>
        <end position="323"/>
    </location>
</feature>
<dbReference type="SUPFAM" id="SSF53756">
    <property type="entry name" value="UDP-Glycosyltransferase/glycogen phosphorylase"/>
    <property type="match status" value="1"/>
</dbReference>
<evidence type="ECO:0000313" key="3">
    <source>
        <dbReference type="EMBL" id="WOD43966.1"/>
    </source>
</evidence>
<dbReference type="Pfam" id="PF00534">
    <property type="entry name" value="Glycos_transf_1"/>
    <property type="match status" value="1"/>
</dbReference>
<dbReference type="EMBL" id="CP136521">
    <property type="protein sequence ID" value="WOD43966.1"/>
    <property type="molecule type" value="Genomic_DNA"/>
</dbReference>
<dbReference type="Pfam" id="PF13439">
    <property type="entry name" value="Glyco_transf_4"/>
    <property type="match status" value="1"/>
</dbReference>
<dbReference type="Gene3D" id="3.40.50.2000">
    <property type="entry name" value="Glycogen Phosphorylase B"/>
    <property type="match status" value="2"/>
</dbReference>
<dbReference type="InterPro" id="IPR001296">
    <property type="entry name" value="Glyco_trans_1"/>
</dbReference>
<organism evidence="3 4">
    <name type="scientific">Hwangdonia lutea</name>
    <dbReference type="NCBI Taxonomy" id="3075823"/>
    <lineage>
        <taxon>Bacteria</taxon>
        <taxon>Pseudomonadati</taxon>
        <taxon>Bacteroidota</taxon>
        <taxon>Flavobacteriia</taxon>
        <taxon>Flavobacteriales</taxon>
        <taxon>Flavobacteriaceae</taxon>
        <taxon>Hwangdonia</taxon>
    </lineage>
</organism>
<name>A0AA97HQH7_9FLAO</name>
<keyword evidence="4" id="KW-1185">Reference proteome</keyword>